<dbReference type="Proteomes" id="UP000244441">
    <property type="component" value="Chromosome"/>
</dbReference>
<proteinExistence type="predicted"/>
<reference evidence="1 2" key="1">
    <citation type="submission" date="2018-01" db="EMBL/GenBank/DDBJ databases">
        <title>Genome sequence of a Cantenovulum-like bacteria.</title>
        <authorList>
            <person name="Tan W.R."/>
            <person name="Lau N.-S."/>
            <person name="Go F."/>
            <person name="Amirul A.-A.A."/>
        </authorList>
    </citation>
    <scope>NUCLEOTIDE SEQUENCE [LARGE SCALE GENOMIC DNA]</scope>
    <source>
        <strain evidence="1 2">CCB-QB4</strain>
    </source>
</reference>
<accession>A0A2S0VP64</accession>
<gene>
    <name evidence="1" type="ORF">C2869_05875</name>
</gene>
<protein>
    <submittedName>
        <fullName evidence="1">Diguanylate cyclase</fullName>
    </submittedName>
</protein>
<dbReference type="SUPFAM" id="SSF53850">
    <property type="entry name" value="Periplasmic binding protein-like II"/>
    <property type="match status" value="1"/>
</dbReference>
<organism evidence="1 2">
    <name type="scientific">Saccharobesus litoralis</name>
    <dbReference type="NCBI Taxonomy" id="2172099"/>
    <lineage>
        <taxon>Bacteria</taxon>
        <taxon>Pseudomonadati</taxon>
        <taxon>Pseudomonadota</taxon>
        <taxon>Gammaproteobacteria</taxon>
        <taxon>Alteromonadales</taxon>
        <taxon>Alteromonadaceae</taxon>
        <taxon>Saccharobesus</taxon>
    </lineage>
</organism>
<dbReference type="AlphaFoldDB" id="A0A2S0VP64"/>
<dbReference type="KEGG" id="cate:C2869_05875"/>
<evidence type="ECO:0000313" key="2">
    <source>
        <dbReference type="Proteomes" id="UP000244441"/>
    </source>
</evidence>
<dbReference type="EMBL" id="CP026604">
    <property type="protein sequence ID" value="AWB65994.1"/>
    <property type="molecule type" value="Genomic_DNA"/>
</dbReference>
<keyword evidence="2" id="KW-1185">Reference proteome</keyword>
<name>A0A2S0VP64_9ALTE</name>
<evidence type="ECO:0000313" key="1">
    <source>
        <dbReference type="EMBL" id="AWB65994.1"/>
    </source>
</evidence>
<sequence length="303" mass="34734">MLSRFKFLHVLVLVAVGLSIQLEAKETQVISHLPIQSAQDQYFSELIKLAIKHADNGHKYKTEEINQKLNQQQQAIRLNDGRLSIMWAGTTPDYEERLNPIRIPLLKGLQGHRIFIIRANDQARFSSINTFADLQQFKAGQGRFWGDTSILKNADLPVVTPLKKESLFYMVDGERFDYFPLAVHEPWSEVQSRQDLQLAVEKQILLIYPMAMYFFTGKDDVALANMLRQGLNRAVANGEFDKVFYNTPHIKAALKLANLSERKVFRIKNPNLPAATPLDRKELWLDIESDNDAKKNQLVVAKM</sequence>